<dbReference type="CDD" id="cd06193">
    <property type="entry name" value="siderophore_interacting"/>
    <property type="match status" value="1"/>
</dbReference>
<dbReference type="EMBL" id="BJVJ01000090">
    <property type="protein sequence ID" value="GEL26444.1"/>
    <property type="molecule type" value="Genomic_DNA"/>
</dbReference>
<dbReference type="Gene3D" id="2.40.30.10">
    <property type="entry name" value="Translation factors"/>
    <property type="match status" value="1"/>
</dbReference>
<organism evidence="2 3">
    <name type="scientific">Pseudonocardia sulfidoxydans NBRC 16205</name>
    <dbReference type="NCBI Taxonomy" id="1223511"/>
    <lineage>
        <taxon>Bacteria</taxon>
        <taxon>Bacillati</taxon>
        <taxon>Actinomycetota</taxon>
        <taxon>Actinomycetes</taxon>
        <taxon>Pseudonocardiales</taxon>
        <taxon>Pseudonocardiaceae</taxon>
        <taxon>Pseudonocardia</taxon>
    </lineage>
</organism>
<comment type="caution">
    <text evidence="2">The sequence shown here is derived from an EMBL/GenBank/DDBJ whole genome shotgun (WGS) entry which is preliminary data.</text>
</comment>
<dbReference type="PROSITE" id="PS51384">
    <property type="entry name" value="FAD_FR"/>
    <property type="match status" value="1"/>
</dbReference>
<dbReference type="Pfam" id="PF08021">
    <property type="entry name" value="FAD_binding_9"/>
    <property type="match status" value="1"/>
</dbReference>
<evidence type="ECO:0000313" key="3">
    <source>
        <dbReference type="Proteomes" id="UP000321685"/>
    </source>
</evidence>
<dbReference type="AlphaFoldDB" id="A0A511DRS2"/>
<dbReference type="PANTHER" id="PTHR30157:SF0">
    <property type="entry name" value="NADPH-DEPENDENT FERRIC-CHELATE REDUCTASE"/>
    <property type="match status" value="1"/>
</dbReference>
<dbReference type="SUPFAM" id="SSF63380">
    <property type="entry name" value="Riboflavin synthase domain-like"/>
    <property type="match status" value="1"/>
</dbReference>
<accession>A0A511DRS2</accession>
<keyword evidence="3" id="KW-1185">Reference proteome</keyword>
<dbReference type="InterPro" id="IPR017927">
    <property type="entry name" value="FAD-bd_FR_type"/>
</dbReference>
<sequence length="275" mass="30107">MREQPDARAADVVAVETLSPSIVRVVVDVPGFASLGVSDEGCVLTFPVEGSSVAESDVERGHWYTVRRADGDRVTFDVIVHEGGAASEWARRGKPGDQLCLTYQNSWFTRPDGVDWQVLLVDTTGLPAAGRIVEEAPAGLRTIVVAEVPGPADEQELPGAEVRWVYNVELVHGGSELERIAREVRLPDGPGYVYVAGEAAATRAVRKYLRHELKLPAESYGVIGYWRRDAAAWAERVARSTVDLGELWQRAEAEATDEQEALDLYEERLGRAGLL</sequence>
<dbReference type="OrthoDB" id="9814826at2"/>
<dbReference type="Pfam" id="PF04954">
    <property type="entry name" value="SIP"/>
    <property type="match status" value="1"/>
</dbReference>
<dbReference type="InterPro" id="IPR017938">
    <property type="entry name" value="Riboflavin_synthase-like_b-brl"/>
</dbReference>
<dbReference type="InterPro" id="IPR039261">
    <property type="entry name" value="FNR_nucleotide-bd"/>
</dbReference>
<reference evidence="2 3" key="1">
    <citation type="submission" date="2019-07" db="EMBL/GenBank/DDBJ databases">
        <title>Whole genome shotgun sequence of Pseudonocardia sulfidoxydans NBRC 16205.</title>
        <authorList>
            <person name="Hosoyama A."/>
            <person name="Uohara A."/>
            <person name="Ohji S."/>
            <person name="Ichikawa N."/>
        </authorList>
    </citation>
    <scope>NUCLEOTIDE SEQUENCE [LARGE SCALE GENOMIC DNA]</scope>
    <source>
        <strain evidence="2 3">NBRC 16205</strain>
    </source>
</reference>
<dbReference type="Proteomes" id="UP000321685">
    <property type="component" value="Unassembled WGS sequence"/>
</dbReference>
<dbReference type="Gene3D" id="3.40.50.80">
    <property type="entry name" value="Nucleotide-binding domain of ferredoxin-NADP reductase (FNR) module"/>
    <property type="match status" value="1"/>
</dbReference>
<evidence type="ECO:0000259" key="1">
    <source>
        <dbReference type="PROSITE" id="PS51384"/>
    </source>
</evidence>
<feature type="domain" description="FAD-binding FR-type" evidence="1">
    <location>
        <begin position="5"/>
        <end position="111"/>
    </location>
</feature>
<name>A0A511DRS2_9PSEU</name>
<dbReference type="GO" id="GO:0016491">
    <property type="term" value="F:oxidoreductase activity"/>
    <property type="evidence" value="ECO:0007669"/>
    <property type="project" value="InterPro"/>
</dbReference>
<proteinExistence type="predicted"/>
<protein>
    <submittedName>
        <fullName evidence="2">Siderophore-interacting protein</fullName>
    </submittedName>
</protein>
<dbReference type="PANTHER" id="PTHR30157">
    <property type="entry name" value="FERRIC REDUCTASE, NADPH-DEPENDENT"/>
    <property type="match status" value="1"/>
</dbReference>
<dbReference type="InterPro" id="IPR007037">
    <property type="entry name" value="SIP_rossman_dom"/>
</dbReference>
<dbReference type="InterPro" id="IPR039374">
    <property type="entry name" value="SIP_fam"/>
</dbReference>
<evidence type="ECO:0000313" key="2">
    <source>
        <dbReference type="EMBL" id="GEL26444.1"/>
    </source>
</evidence>
<gene>
    <name evidence="2" type="ORF">PSU4_53980</name>
</gene>
<dbReference type="InterPro" id="IPR013113">
    <property type="entry name" value="SIP_FAD-bd"/>
</dbReference>
<dbReference type="RefSeq" id="WP_147114442.1">
    <property type="nucleotide sequence ID" value="NZ_BJVJ01000090.1"/>
</dbReference>